<dbReference type="InterPro" id="IPR036736">
    <property type="entry name" value="ACP-like_sf"/>
</dbReference>
<dbReference type="InterPro" id="IPR000873">
    <property type="entry name" value="AMP-dep_synth/lig_dom"/>
</dbReference>
<dbReference type="GO" id="GO:0047527">
    <property type="term" value="F:2,3-dihydroxybenzoate-serine ligase activity"/>
    <property type="evidence" value="ECO:0007669"/>
    <property type="project" value="TreeGrafter"/>
</dbReference>
<dbReference type="GO" id="GO:0005829">
    <property type="term" value="C:cytosol"/>
    <property type="evidence" value="ECO:0007669"/>
    <property type="project" value="TreeGrafter"/>
</dbReference>
<dbReference type="SUPFAM" id="SSF56801">
    <property type="entry name" value="Acetyl-CoA synthetase-like"/>
    <property type="match status" value="1"/>
</dbReference>
<keyword evidence="8" id="KW-1185">Reference proteome</keyword>
<accession>A0A9X2IYT4</accession>
<evidence type="ECO:0000256" key="1">
    <source>
        <dbReference type="ARBA" id="ARBA00001957"/>
    </source>
</evidence>
<dbReference type="CDD" id="cd19531">
    <property type="entry name" value="LCL_NRPS-like"/>
    <property type="match status" value="1"/>
</dbReference>
<dbReference type="SUPFAM" id="SSF52777">
    <property type="entry name" value="CoA-dependent acyltransferases"/>
    <property type="match status" value="6"/>
</dbReference>
<dbReference type="Pfam" id="PF00501">
    <property type="entry name" value="AMP-binding"/>
    <property type="match status" value="1"/>
</dbReference>
<dbReference type="InterPro" id="IPR001242">
    <property type="entry name" value="Condensation_dom"/>
</dbReference>
<proteinExistence type="predicted"/>
<dbReference type="Pfam" id="PF13193">
    <property type="entry name" value="AMP-binding_C"/>
    <property type="match status" value="1"/>
</dbReference>
<dbReference type="GO" id="GO:0008610">
    <property type="term" value="P:lipid biosynthetic process"/>
    <property type="evidence" value="ECO:0007669"/>
    <property type="project" value="UniProtKB-ARBA"/>
</dbReference>
<dbReference type="Gene3D" id="3.30.559.10">
    <property type="entry name" value="Chloramphenicol acetyltransferase-like domain"/>
    <property type="match status" value="3"/>
</dbReference>
<dbReference type="CDD" id="cd05930">
    <property type="entry name" value="A_NRPS"/>
    <property type="match status" value="1"/>
</dbReference>
<comment type="caution">
    <text evidence="7">The sequence shown here is derived from an EMBL/GenBank/DDBJ whole genome shotgun (WGS) entry which is preliminary data.</text>
</comment>
<dbReference type="Gene3D" id="1.10.1200.10">
    <property type="entry name" value="ACP-like"/>
    <property type="match status" value="1"/>
</dbReference>
<dbReference type="InterPro" id="IPR023213">
    <property type="entry name" value="CAT-like_dom_sf"/>
</dbReference>
<dbReference type="FunFam" id="3.30.300.30:FF:000010">
    <property type="entry name" value="Enterobactin synthetase component F"/>
    <property type="match status" value="1"/>
</dbReference>
<dbReference type="Gene3D" id="3.30.559.30">
    <property type="entry name" value="Nonribosomal peptide synthetase, condensation domain"/>
    <property type="match status" value="3"/>
</dbReference>
<dbReference type="InterPro" id="IPR020845">
    <property type="entry name" value="AMP-binding_CS"/>
</dbReference>
<dbReference type="NCBIfam" id="TIGR01733">
    <property type="entry name" value="AA-adenyl-dom"/>
    <property type="match status" value="1"/>
</dbReference>
<dbReference type="SMART" id="SM00823">
    <property type="entry name" value="PKS_PP"/>
    <property type="match status" value="1"/>
</dbReference>
<evidence type="ECO:0000259" key="6">
    <source>
        <dbReference type="PROSITE" id="PS50075"/>
    </source>
</evidence>
<dbReference type="InterPro" id="IPR045851">
    <property type="entry name" value="AMP-bd_C_sf"/>
</dbReference>
<dbReference type="InterPro" id="IPR010071">
    <property type="entry name" value="AA_adenyl_dom"/>
</dbReference>
<keyword evidence="4" id="KW-0677">Repeat</keyword>
<dbReference type="InterPro" id="IPR010060">
    <property type="entry name" value="NRPS_synth"/>
</dbReference>
<dbReference type="Pfam" id="PF00550">
    <property type="entry name" value="PP-binding"/>
    <property type="match status" value="1"/>
</dbReference>
<dbReference type="Gene3D" id="3.30.300.30">
    <property type="match status" value="1"/>
</dbReference>
<dbReference type="PANTHER" id="PTHR45527:SF1">
    <property type="entry name" value="FATTY ACID SYNTHASE"/>
    <property type="match status" value="1"/>
</dbReference>
<dbReference type="NCBIfam" id="TIGR01720">
    <property type="entry name" value="NRPS-para261"/>
    <property type="match status" value="1"/>
</dbReference>
<reference evidence="7" key="1">
    <citation type="submission" date="2022-06" db="EMBL/GenBank/DDBJ databases">
        <title>Novel species in genus nocardia.</title>
        <authorList>
            <person name="Li F."/>
        </authorList>
    </citation>
    <scope>NUCLEOTIDE SEQUENCE</scope>
    <source>
        <strain evidence="7">CDC141</strain>
    </source>
</reference>
<dbReference type="PROSITE" id="PS50075">
    <property type="entry name" value="CARRIER"/>
    <property type="match status" value="1"/>
</dbReference>
<evidence type="ECO:0000313" key="8">
    <source>
        <dbReference type="Proteomes" id="UP001139157"/>
    </source>
</evidence>
<dbReference type="GO" id="GO:0031177">
    <property type="term" value="F:phosphopantetheine binding"/>
    <property type="evidence" value="ECO:0007669"/>
    <property type="project" value="InterPro"/>
</dbReference>
<keyword evidence="2" id="KW-0596">Phosphopantetheine</keyword>
<protein>
    <submittedName>
        <fullName evidence="7">Amino acid adenylation domain-containing protein</fullName>
    </submittedName>
</protein>
<gene>
    <name evidence="7" type="ORF">NDR86_21360</name>
</gene>
<dbReference type="GO" id="GO:0009366">
    <property type="term" value="C:enterobactin synthetase complex"/>
    <property type="evidence" value="ECO:0007669"/>
    <property type="project" value="TreeGrafter"/>
</dbReference>
<name>A0A9X2IYT4_9NOCA</name>
<dbReference type="FunFam" id="2.30.38.10:FF:000001">
    <property type="entry name" value="Non-ribosomal peptide synthetase PvdI"/>
    <property type="match status" value="1"/>
</dbReference>
<dbReference type="Pfam" id="PF00668">
    <property type="entry name" value="Condensation"/>
    <property type="match status" value="3"/>
</dbReference>
<comment type="cofactor">
    <cofactor evidence="1">
        <name>pantetheine 4'-phosphate</name>
        <dbReference type="ChEBI" id="CHEBI:47942"/>
    </cofactor>
</comment>
<dbReference type="Proteomes" id="UP001139157">
    <property type="component" value="Unassembled WGS sequence"/>
</dbReference>
<dbReference type="EMBL" id="JAMRXG010000009">
    <property type="protein sequence ID" value="MCM6776034.1"/>
    <property type="molecule type" value="Genomic_DNA"/>
</dbReference>
<dbReference type="PROSITE" id="PS00455">
    <property type="entry name" value="AMP_BINDING"/>
    <property type="match status" value="1"/>
</dbReference>
<evidence type="ECO:0000313" key="7">
    <source>
        <dbReference type="EMBL" id="MCM6776034.1"/>
    </source>
</evidence>
<dbReference type="PANTHER" id="PTHR45527">
    <property type="entry name" value="NONRIBOSOMAL PEPTIDE SYNTHETASE"/>
    <property type="match status" value="1"/>
</dbReference>
<evidence type="ECO:0000256" key="2">
    <source>
        <dbReference type="ARBA" id="ARBA00022450"/>
    </source>
</evidence>
<dbReference type="InterPro" id="IPR020806">
    <property type="entry name" value="PKS_PP-bd"/>
</dbReference>
<dbReference type="InterPro" id="IPR042099">
    <property type="entry name" value="ANL_N_sf"/>
</dbReference>
<evidence type="ECO:0000256" key="4">
    <source>
        <dbReference type="ARBA" id="ARBA00022737"/>
    </source>
</evidence>
<dbReference type="GO" id="GO:0009239">
    <property type="term" value="P:enterobactin biosynthetic process"/>
    <property type="evidence" value="ECO:0007669"/>
    <property type="project" value="TreeGrafter"/>
</dbReference>
<dbReference type="RefSeq" id="WP_251914355.1">
    <property type="nucleotide sequence ID" value="NZ_JAMRXG010000009.1"/>
</dbReference>
<evidence type="ECO:0000256" key="5">
    <source>
        <dbReference type="ARBA" id="ARBA00023194"/>
    </source>
</evidence>
<dbReference type="GO" id="GO:0043041">
    <property type="term" value="P:amino acid activation for nonribosomal peptide biosynthetic process"/>
    <property type="evidence" value="ECO:0007669"/>
    <property type="project" value="TreeGrafter"/>
</dbReference>
<sequence length="2027" mass="221390">MRSLEDLQEAMAARLAREGLATVSSVPARRDPARAPLSFGQRYVWAHQQIAPDSVAYNLCLALTFDGEVDAAALRAAFEALARRHEVLRTTYHTDENGEPYQLIHAELPPRLTDVDLTGRPEARGELAELVTAAAREPFDLSRESSLRVTFVRMTPAELVAIVVIQHIAWDGMTLPALSRDVENFYRQARGGAIEVEPLRRQVADFAEWEQDRFRADDHTDDIRFWETRFDGEVPDLQLPYDRRPVAVSERGARADRPLSARADANLRRLTAELRTTAFSVFLAAYYLALRQLTGRSDMVIGTTVANREEAGMELLIGNLGNMLPLRIEHGSAGTFADLVERVRTVTTEAFRHKNFPQEEIVRAVNRATGNVGSRLFDTMVLFLHEQISGPRLPGATTRWELVDNGAALLPLVVETFQHTDRTDVQITYRTDVFDAVTIERLHEYIDRMLAEADRDSRIAALLTLSDSDRARLGEWSHGPVVDIVPDTVDAMIRAAAARYPERVAVVFEDLELTYAEFDARVNRLTRLLLARGVRPGDRIGVYAERGLQLPVAFAAVLRAGAVYFPVDPSYPRDRIEYMLGDARPSLLLRSAQRDPDVDIEVPVIDLADPAVIEELAALDGSALGADELVRPIHPLDAAYLLYTSGTTGRPKGVANQHRGVANHVQWMRDHLGFGAERILQKAPIGFDVSVFELVNALCTGSATVLPPPRWWQADVEALAGIIHRHRITQISLVPSVVRAFIDAGPDPARLQSMRYVYLGGESVPPSLVEEASRFFGGTVMGLYGPTEAAMDLTHEDFADTRGRDELQPALIGIPESNSSVYVLDEGLRQVPPGVIGELYLGGVQLARGYHRRPDLTAAAFVACPFGGGPGARMYRTGDIVRWNSRGRLEYLGRVDDQVKIRGHRIELGEIGTVLRRMPGIASAVAVTHEQGSGPVLVAYYVPEPDAEYATASEADNSARIRSHLADRLPEYMIPAALVRLAALPLTANGKLDRRALPMPDLGGGTGHGRALRDAAERAVAEVVREVLGIAAATELAAEDDFLVLGGDSITAIRMASALKKRGLLITTSDLFEARTIARIAAATTPLAAGGAPALAESGAATDWFPLNPIATALTEQSADYHAYSQATAVVTPAHCTREQVADVVAALVDRHPMLRAQVAPGPDGRIACRIPPRSARPELVEVVLDRADWERSAGHELRERLRAASESLDPAAGRMVAAVWVRSDDGALGRLLLVIHHLAVDGVSWRIVHDDLRQLWAAAAPQEPGTSMRAWNTGLARLASADTVVEALPYWSAAAAGTDPLLGSRAYDPAADTVATVREVTAALDPDDTALLMSTVTTAFGCDFLDVQVAALAVAVHRFRRQRGRDARTVSLTMERHGRVETLFAGVDLANTVGWFTTTYPVALQVTADGAVELEAAVKAVKEQLRAVPDSGIGWGLLRWLNAETRRILEQHRSPQISFNYMGRFAAGAGTEPWSPAPEFGYLGGHANDTMPAPALLDINTVALTEDERVTLHASFRYPAGPLAEAEVRELAELWRQALGELVKIVRDNPIRRLTPTDVVADEVSQLDLDRWQALYPGCVDVHPLAPLQAGLYFTALGAAGNDVYNVQTLIGVRGELDVARLGAAFDTVLNRYPNLRVSISVSHAGQPYAIVVDRMTIPVREIDLTALPDARERLGEFLRSDQAEQFDPARGPLFRVTVVHLPDAVHTVVLTSHHLLTDGWSGQLLPREIFAEYAGPGAPPLGDPETFAKFLRLTREREAATEAAWRDHLDGVRPCLVAPSRAPGSGGVPAMRTFALDDDLVRRATRLAAELGTTFSLICQLAWANALRYVTGQRATVFGEVVSGRPADLDGVDNAVGCFANTVPVVVDLPPEQSWRERLAELQRHRVELMEHHQFRLTSAMRLAGGRRLFDSMFVFQSYPPGRAELERLLGSAGLALESFEGGGATDNALLLMIFPANSLLPTDAVQAAVFYAEDAFEPDDARIVETAFRNSLRAIAEQPDLGVGASAVLDEEDQGLLVMRRMWQ</sequence>
<organism evidence="7 8">
    <name type="scientific">Nocardia pulmonis</name>
    <dbReference type="NCBI Taxonomy" id="2951408"/>
    <lineage>
        <taxon>Bacteria</taxon>
        <taxon>Bacillati</taxon>
        <taxon>Actinomycetota</taxon>
        <taxon>Actinomycetes</taxon>
        <taxon>Mycobacteriales</taxon>
        <taxon>Nocardiaceae</taxon>
        <taxon>Nocardia</taxon>
    </lineage>
</organism>
<dbReference type="Gene3D" id="3.40.50.12780">
    <property type="entry name" value="N-terminal domain of ligase-like"/>
    <property type="match status" value="1"/>
</dbReference>
<dbReference type="SUPFAM" id="SSF47336">
    <property type="entry name" value="ACP-like"/>
    <property type="match status" value="1"/>
</dbReference>
<dbReference type="InterPro" id="IPR009081">
    <property type="entry name" value="PP-bd_ACP"/>
</dbReference>
<dbReference type="InterPro" id="IPR025110">
    <property type="entry name" value="AMP-bd_C"/>
</dbReference>
<keyword evidence="5" id="KW-0045">Antibiotic biosynthesis</keyword>
<evidence type="ECO:0000256" key="3">
    <source>
        <dbReference type="ARBA" id="ARBA00022553"/>
    </source>
</evidence>
<feature type="domain" description="Carrier" evidence="6">
    <location>
        <begin position="1014"/>
        <end position="1088"/>
    </location>
</feature>
<keyword evidence="3" id="KW-0597">Phosphoprotein</keyword>